<reference evidence="7 8" key="1">
    <citation type="journal article" date="2020" name="ISME J.">
        <title>Uncovering the hidden diversity of litter-decomposition mechanisms in mushroom-forming fungi.</title>
        <authorList>
            <person name="Floudas D."/>
            <person name="Bentzer J."/>
            <person name="Ahren D."/>
            <person name="Johansson T."/>
            <person name="Persson P."/>
            <person name="Tunlid A."/>
        </authorList>
    </citation>
    <scope>NUCLEOTIDE SEQUENCE [LARGE SCALE GENOMIC DNA]</scope>
    <source>
        <strain evidence="7 8">CBS 291.85</strain>
    </source>
</reference>
<feature type="transmembrane region" description="Helical" evidence="6">
    <location>
        <begin position="433"/>
        <end position="454"/>
    </location>
</feature>
<keyword evidence="2 6" id="KW-0812">Transmembrane</keyword>
<evidence type="ECO:0000256" key="6">
    <source>
        <dbReference type="SAM" id="Phobius"/>
    </source>
</evidence>
<feature type="compositionally biased region" description="Polar residues" evidence="5">
    <location>
        <begin position="24"/>
        <end position="36"/>
    </location>
</feature>
<dbReference type="EMBL" id="JAACJM010000028">
    <property type="protein sequence ID" value="KAF5365247.1"/>
    <property type="molecule type" value="Genomic_DNA"/>
</dbReference>
<sequence>MTGTNTNANANASVTNPNPNSTSQTHGHSSSNPISQPTSPASLTFPTSPLSSSALSTISALVPDPESGTSSARPRPPKNNNMASASGSRVSLAINYIPQKFPHPLGIAGAVAGVDRRDERRSSRATITTQASAAASSRVKRTSTATAASASAYTNMNTNLNTPEFSPPQLRMPMATSGTGSGSGLGGGSGFGLALGQGQRVSWFDQSQTHSRSHSQSQNPELGGDEVTEVAVEESTPRPQPRHAPAQGSGYVNPAARMSMGKRLSMAVSASFGGLRFRSTAAKNESGHGSKMIGLKRGGGVEAFGTNPRVNYEKRIADVGDEDYDGVMHMGVMDEAGPSGSSPTLGDDVDVRDGEVDVRGIRKTASKRKMKWNRFKVVLFCTNTLLILWSILGFIFLLLVVFDLFPSSLQDTGTLDYGHGHASILLIGNHTELAFSFLAVSFGLFTSLIGYTGILLNNRSFLAVYTFLTWVTFAFLVVPGYVTYKKREFNLEGKVDGEWSHFGRDGSVGFERLDGLDARRRIQNALGCCGWFSPYVEATITQTCYSRSTLPGCKLPYMDFQRGVLKRFYMSSFLLVPVQIVVMVVGLLCSNHVTWRFGKGMMPEAYRMDGGLGGCWLGR</sequence>
<feature type="transmembrane region" description="Helical" evidence="6">
    <location>
        <begin position="461"/>
        <end position="482"/>
    </location>
</feature>
<keyword evidence="3 6" id="KW-1133">Transmembrane helix</keyword>
<dbReference type="GO" id="GO:0016020">
    <property type="term" value="C:membrane"/>
    <property type="evidence" value="ECO:0007669"/>
    <property type="project" value="UniProtKB-SubCell"/>
</dbReference>
<evidence type="ECO:0000256" key="1">
    <source>
        <dbReference type="ARBA" id="ARBA00004141"/>
    </source>
</evidence>
<evidence type="ECO:0008006" key="9">
    <source>
        <dbReference type="Google" id="ProtNLM"/>
    </source>
</evidence>
<comment type="subcellular location">
    <subcellularLocation>
        <location evidence="1">Membrane</location>
        <topology evidence="1">Multi-pass membrane protein</topology>
    </subcellularLocation>
</comment>
<comment type="caution">
    <text evidence="7">The sequence shown here is derived from an EMBL/GenBank/DDBJ whole genome shotgun (WGS) entry which is preliminary data.</text>
</comment>
<feature type="region of interest" description="Disordered" evidence="5">
    <location>
        <begin position="1"/>
        <end position="86"/>
    </location>
</feature>
<evidence type="ECO:0000256" key="2">
    <source>
        <dbReference type="ARBA" id="ARBA00022692"/>
    </source>
</evidence>
<feature type="compositionally biased region" description="Acidic residues" evidence="5">
    <location>
        <begin position="223"/>
        <end position="232"/>
    </location>
</feature>
<proteinExistence type="predicted"/>
<evidence type="ECO:0000256" key="5">
    <source>
        <dbReference type="SAM" id="MobiDB-lite"/>
    </source>
</evidence>
<feature type="compositionally biased region" description="Polar residues" evidence="5">
    <location>
        <begin position="153"/>
        <end position="164"/>
    </location>
</feature>
<name>A0A8H5GHX3_9AGAR</name>
<dbReference type="OrthoDB" id="2156690at2759"/>
<organism evidence="7 8">
    <name type="scientific">Tetrapyrgos nigripes</name>
    <dbReference type="NCBI Taxonomy" id="182062"/>
    <lineage>
        <taxon>Eukaryota</taxon>
        <taxon>Fungi</taxon>
        <taxon>Dikarya</taxon>
        <taxon>Basidiomycota</taxon>
        <taxon>Agaricomycotina</taxon>
        <taxon>Agaricomycetes</taxon>
        <taxon>Agaricomycetidae</taxon>
        <taxon>Agaricales</taxon>
        <taxon>Marasmiineae</taxon>
        <taxon>Marasmiaceae</taxon>
        <taxon>Tetrapyrgos</taxon>
    </lineage>
</organism>
<dbReference type="AlphaFoldDB" id="A0A8H5GHX3"/>
<feature type="transmembrane region" description="Helical" evidence="6">
    <location>
        <begin position="568"/>
        <end position="589"/>
    </location>
</feature>
<feature type="compositionally biased region" description="Gly residues" evidence="5">
    <location>
        <begin position="179"/>
        <end position="191"/>
    </location>
</feature>
<dbReference type="InterPro" id="IPR018499">
    <property type="entry name" value="Tetraspanin/Peripherin"/>
</dbReference>
<evidence type="ECO:0000313" key="8">
    <source>
        <dbReference type="Proteomes" id="UP000559256"/>
    </source>
</evidence>
<feature type="compositionally biased region" description="Low complexity" evidence="5">
    <location>
        <begin position="206"/>
        <end position="218"/>
    </location>
</feature>
<feature type="compositionally biased region" description="Low complexity" evidence="5">
    <location>
        <begin position="1"/>
        <end position="23"/>
    </location>
</feature>
<gene>
    <name evidence="7" type="ORF">D9758_005486</name>
</gene>
<protein>
    <recommendedName>
        <fullName evidence="9">Tetraspanin Tsp2</fullName>
    </recommendedName>
</protein>
<feature type="compositionally biased region" description="Polar residues" evidence="5">
    <location>
        <begin position="67"/>
        <end position="86"/>
    </location>
</feature>
<evidence type="ECO:0000256" key="4">
    <source>
        <dbReference type="ARBA" id="ARBA00023136"/>
    </source>
</evidence>
<feature type="compositionally biased region" description="Low complexity" evidence="5">
    <location>
        <begin position="124"/>
        <end position="152"/>
    </location>
</feature>
<feature type="region of interest" description="Disordered" evidence="5">
    <location>
        <begin position="204"/>
        <end position="253"/>
    </location>
</feature>
<keyword evidence="8" id="KW-1185">Reference proteome</keyword>
<accession>A0A8H5GHX3</accession>
<dbReference type="Pfam" id="PF00335">
    <property type="entry name" value="Tetraspanin"/>
    <property type="match status" value="1"/>
</dbReference>
<keyword evidence="4 6" id="KW-0472">Membrane</keyword>
<evidence type="ECO:0000256" key="3">
    <source>
        <dbReference type="ARBA" id="ARBA00022989"/>
    </source>
</evidence>
<feature type="transmembrane region" description="Helical" evidence="6">
    <location>
        <begin position="377"/>
        <end position="402"/>
    </location>
</feature>
<feature type="compositionally biased region" description="Low complexity" evidence="5">
    <location>
        <begin position="37"/>
        <end position="61"/>
    </location>
</feature>
<dbReference type="Proteomes" id="UP000559256">
    <property type="component" value="Unassembled WGS sequence"/>
</dbReference>
<feature type="region of interest" description="Disordered" evidence="5">
    <location>
        <begin position="119"/>
        <end position="191"/>
    </location>
</feature>
<evidence type="ECO:0000313" key="7">
    <source>
        <dbReference type="EMBL" id="KAF5365247.1"/>
    </source>
</evidence>